<dbReference type="Proteomes" id="UP000075902">
    <property type="component" value="Unassembled WGS sequence"/>
</dbReference>
<reference evidence="1" key="2">
    <citation type="submission" date="2020-05" db="UniProtKB">
        <authorList>
            <consortium name="EnsemblMetazoa"/>
        </authorList>
    </citation>
    <scope>IDENTIFICATION</scope>
    <source>
        <strain evidence="1">CM1001059</strain>
    </source>
</reference>
<reference evidence="2" key="1">
    <citation type="submission" date="2014-01" db="EMBL/GenBank/DDBJ databases">
        <title>The Genome Sequence of Anopheles melas CM1001059_A (V2).</title>
        <authorList>
            <consortium name="The Broad Institute Genomics Platform"/>
            <person name="Neafsey D.E."/>
            <person name="Besansky N."/>
            <person name="Howell P."/>
            <person name="Walton C."/>
            <person name="Young S.K."/>
            <person name="Zeng Q."/>
            <person name="Gargeya S."/>
            <person name="Fitzgerald M."/>
            <person name="Haas B."/>
            <person name="Abouelleil A."/>
            <person name="Allen A.W."/>
            <person name="Alvarado L."/>
            <person name="Arachchi H.M."/>
            <person name="Berlin A.M."/>
            <person name="Chapman S.B."/>
            <person name="Gainer-Dewar J."/>
            <person name="Goldberg J."/>
            <person name="Griggs A."/>
            <person name="Gujja S."/>
            <person name="Hansen M."/>
            <person name="Howarth C."/>
            <person name="Imamovic A."/>
            <person name="Ireland A."/>
            <person name="Larimer J."/>
            <person name="McCowan C."/>
            <person name="Murphy C."/>
            <person name="Pearson M."/>
            <person name="Poon T.W."/>
            <person name="Priest M."/>
            <person name="Roberts A."/>
            <person name="Saif S."/>
            <person name="Shea T."/>
            <person name="Sisk P."/>
            <person name="Sykes S."/>
            <person name="Wortman J."/>
            <person name="Nusbaum C."/>
            <person name="Birren B."/>
        </authorList>
    </citation>
    <scope>NUCLEOTIDE SEQUENCE [LARGE SCALE GENOMIC DNA]</scope>
    <source>
        <strain evidence="2">CM1001059</strain>
    </source>
</reference>
<sequence>MDDGMQQHGDAMMVMLVDDPMMHEQQPQTLEDMVAVYDQPEMDSMGEMAREKRHHRYGGGYGGYGGYGGGFGGYRGGYGGYRGGYGGYGGFRGGYGGYRRVRVSEAATISTVPVAVSVIATSVSIAGVESTISVAGIATAVPEAGIATEPTAHQPNADANADTAESDVTLRSLTFRIADRPRNCGNILLFRRH</sequence>
<organism evidence="1 2">
    <name type="scientific">Anopheles melas</name>
    <dbReference type="NCBI Taxonomy" id="34690"/>
    <lineage>
        <taxon>Eukaryota</taxon>
        <taxon>Metazoa</taxon>
        <taxon>Ecdysozoa</taxon>
        <taxon>Arthropoda</taxon>
        <taxon>Hexapoda</taxon>
        <taxon>Insecta</taxon>
        <taxon>Pterygota</taxon>
        <taxon>Neoptera</taxon>
        <taxon>Endopterygota</taxon>
        <taxon>Diptera</taxon>
        <taxon>Nematocera</taxon>
        <taxon>Culicoidea</taxon>
        <taxon>Culicidae</taxon>
        <taxon>Anophelinae</taxon>
        <taxon>Anopheles</taxon>
    </lineage>
</organism>
<evidence type="ECO:0000313" key="2">
    <source>
        <dbReference type="Proteomes" id="UP000075902"/>
    </source>
</evidence>
<protein>
    <submittedName>
        <fullName evidence="1">Uncharacterized protein</fullName>
    </submittedName>
</protein>
<dbReference type="VEuPathDB" id="VectorBase:AMEC009309"/>
<dbReference type="STRING" id="34690.A0A182TW13"/>
<keyword evidence="2" id="KW-1185">Reference proteome</keyword>
<accession>A0A182TW13</accession>
<proteinExistence type="predicted"/>
<name>A0A182TW13_9DIPT</name>
<dbReference type="EnsemblMetazoa" id="AMEC009309-RA">
    <property type="protein sequence ID" value="AMEC009309-PA"/>
    <property type="gene ID" value="AMEC009309"/>
</dbReference>
<evidence type="ECO:0000313" key="1">
    <source>
        <dbReference type="EnsemblMetazoa" id="AMEC009309-PA"/>
    </source>
</evidence>
<dbReference type="AlphaFoldDB" id="A0A182TW13"/>